<sequence length="130" mass="15428">METKSINNNDISVCRKGQENYSRFCVGAFRGTIDYQYDYRHLNGDLFTTTSQTLDECREKRDKWVQQKNYDRLFPNTLKKILDNKPLTKVDMGYQIGHIEPYHPASLYWDTMKRDEIVEAFNKLFGTEVK</sequence>
<organism evidence="1">
    <name type="scientific">termite gut metagenome</name>
    <dbReference type="NCBI Taxonomy" id="433724"/>
    <lineage>
        <taxon>unclassified sequences</taxon>
        <taxon>metagenomes</taxon>
        <taxon>organismal metagenomes</taxon>
    </lineage>
</organism>
<evidence type="ECO:0000313" key="1">
    <source>
        <dbReference type="EMBL" id="KAA6314969.1"/>
    </source>
</evidence>
<comment type="caution">
    <text evidence="1">The sequence shown here is derived from an EMBL/GenBank/DDBJ whole genome shotgun (WGS) entry which is preliminary data.</text>
</comment>
<protein>
    <recommendedName>
        <fullName evidence="2">DUF3873 domain-containing protein</fullName>
    </recommendedName>
</protein>
<proteinExistence type="predicted"/>
<dbReference type="Pfam" id="PF12989">
    <property type="entry name" value="DUF3873"/>
    <property type="match status" value="1"/>
</dbReference>
<name>A0A5J4Q1S1_9ZZZZ</name>
<dbReference type="EMBL" id="SNRY01005432">
    <property type="protein sequence ID" value="KAA6314969.1"/>
    <property type="molecule type" value="Genomic_DNA"/>
</dbReference>
<evidence type="ECO:0008006" key="2">
    <source>
        <dbReference type="Google" id="ProtNLM"/>
    </source>
</evidence>
<reference evidence="1" key="1">
    <citation type="submission" date="2019-03" db="EMBL/GenBank/DDBJ databases">
        <title>Single cell metagenomics reveals metabolic interactions within the superorganism composed of flagellate Streblomastix strix and complex community of Bacteroidetes bacteria on its surface.</title>
        <authorList>
            <person name="Treitli S.C."/>
            <person name="Kolisko M."/>
            <person name="Husnik F."/>
            <person name="Keeling P."/>
            <person name="Hampl V."/>
        </authorList>
    </citation>
    <scope>NUCLEOTIDE SEQUENCE</scope>
    <source>
        <strain evidence="1">STM</strain>
    </source>
</reference>
<dbReference type="AlphaFoldDB" id="A0A5J4Q1S1"/>
<dbReference type="InterPro" id="IPR024356">
    <property type="entry name" value="DUF3873"/>
</dbReference>
<gene>
    <name evidence="1" type="ORF">EZS27_034500</name>
</gene>
<accession>A0A5J4Q1S1</accession>